<feature type="region of interest" description="Disordered" evidence="2">
    <location>
        <begin position="696"/>
        <end position="874"/>
    </location>
</feature>
<dbReference type="InterPro" id="IPR006150">
    <property type="entry name" value="Cys_repeat_1"/>
</dbReference>
<evidence type="ECO:0000256" key="1">
    <source>
        <dbReference type="SAM" id="Coils"/>
    </source>
</evidence>
<dbReference type="InterPro" id="IPR028150">
    <property type="entry name" value="Lustrin_cystein"/>
</dbReference>
<dbReference type="AlphaFoldDB" id="A0ABD2IG45"/>
<dbReference type="SUPFAM" id="SSF57362">
    <property type="entry name" value="BPTI-like"/>
    <property type="match status" value="1"/>
</dbReference>
<feature type="compositionally biased region" description="Basic and acidic residues" evidence="2">
    <location>
        <begin position="388"/>
        <end position="397"/>
    </location>
</feature>
<feature type="compositionally biased region" description="Basic residues" evidence="2">
    <location>
        <begin position="697"/>
        <end position="722"/>
    </location>
</feature>
<evidence type="ECO:0000313" key="3">
    <source>
        <dbReference type="EMBL" id="KAL3078091.1"/>
    </source>
</evidence>
<organism evidence="3 4">
    <name type="scientific">Heterodera trifolii</name>
    <dbReference type="NCBI Taxonomy" id="157864"/>
    <lineage>
        <taxon>Eukaryota</taxon>
        <taxon>Metazoa</taxon>
        <taxon>Ecdysozoa</taxon>
        <taxon>Nematoda</taxon>
        <taxon>Chromadorea</taxon>
        <taxon>Rhabditida</taxon>
        <taxon>Tylenchina</taxon>
        <taxon>Tylenchomorpha</taxon>
        <taxon>Tylenchoidea</taxon>
        <taxon>Heteroderidae</taxon>
        <taxon>Heteroderinae</taxon>
        <taxon>Heterodera</taxon>
    </lineage>
</organism>
<dbReference type="Pfam" id="PF14625">
    <property type="entry name" value="Lustrin_cystein"/>
    <property type="match status" value="4"/>
</dbReference>
<dbReference type="PANTHER" id="PTHR46339">
    <property type="entry name" value="PROTEIN CBG15282-RELATED"/>
    <property type="match status" value="1"/>
</dbReference>
<feature type="region of interest" description="Disordered" evidence="2">
    <location>
        <begin position="478"/>
        <end position="679"/>
    </location>
</feature>
<protein>
    <recommendedName>
        <fullName evidence="5">Kunitz/Bovine pancreatic trypsin inhibitor domain protein</fullName>
    </recommendedName>
</protein>
<name>A0ABD2IG45_9BILA</name>
<feature type="compositionally biased region" description="Acidic residues" evidence="2">
    <location>
        <begin position="628"/>
        <end position="644"/>
    </location>
</feature>
<dbReference type="InterPro" id="IPR053014">
    <property type="entry name" value="Cuticle_assoc_divergent"/>
</dbReference>
<feature type="compositionally biased region" description="Basic and acidic residues" evidence="2">
    <location>
        <begin position="535"/>
        <end position="550"/>
    </location>
</feature>
<gene>
    <name evidence="3" type="ORF">niasHT_036974</name>
</gene>
<proteinExistence type="predicted"/>
<feature type="compositionally biased region" description="Basic and acidic residues" evidence="2">
    <location>
        <begin position="645"/>
        <end position="655"/>
    </location>
</feature>
<accession>A0ABD2IG45</accession>
<evidence type="ECO:0000313" key="4">
    <source>
        <dbReference type="Proteomes" id="UP001620626"/>
    </source>
</evidence>
<sequence>MHLNRRDMDFELVSFLRGMGENYEANIRILEDHCPNGGEPEVSEQDGRIKLCQLDAECKPTFKCENIVGLTHFGKQMRFCCPTKISVCTLKPKLATDVSSFPAGCHRPPLRTFYYFDVDRQKCAKGRMAQYEGFGDNRFATELECRTKCETTACEFGESILLHNDSFDSPFLCSSDDDCPVGYNCRQDHIFRRSACCGFLNFGRSADSIPGAKSCKESDVRDECPADFVCTQNAISKAHFCCTVEKGVCPHGHQAYIHPLTDGTIKCNLRNFDPTTSCPPGYVCLEAVFGSIWGFCCAQTMTGTFYAFQICRFNLPFHSLLASCPEGSHPQINLITNQPQRCELTQQPSVCTSVYLLKAALRPHTGASRPFWKSYNHGGSGATTGEEVQPRGKRSEFECETDEATHLGFCCSIRRHEKVKPTAEPMARKRTKTAAPTHTTRNTTEEMPMTTTITTTIIKENRAEEEIELIIGTSNSNSVENEIKRRPQSNEMGRESARKREGRQRKRGRWKERKARKRGRQRGESHSSSSSSSEQSEKADLMELSTKLDRFISGVRRRAKLPKGHRRTTRPKQRNGNRNRTKWDRREKMGNIFGKREHGRRRRKSGEEKHEEVEKSGRRKERMGEGEGRDEEEEEEGGNGGEEEERQKEEIAQREHQKRRGGNSKIPKCPHGFRPMNYPGTQWTFLECVMDEELKLMKRRKKTKRRKQKDKRRGSKRKKRRGNKEWEDEVEEEEAEEQQKRGDERHHHHQQSEGDTEDEWETERRKEGIVQHKRKREEDKEEEEETVQHKRKRGEEEEEETVQHKRKRGEEEEEEEDETVQHKIKRGEEEEEEDETAQHKRKTGEEEEEEEDEIVHHKRKRGEEEEEEEDKSAVCPRGSICLNARDDPFGRALCCVKRGKHLKDYKLGMEEMKEEEDKLRKERKDGDEKKRIEFATEMPTATGSMTLNKSTDRACPFLIAGRICQPGSTDICVEDGFFCQYNKERRAFVCCTFKEVDVEGEQSGRKRKEK</sequence>
<dbReference type="PANTHER" id="PTHR46339:SF14">
    <property type="entry name" value="BPTI_KUNITZ INHIBITOR DOMAIN-CONTAINING PROTEIN"/>
    <property type="match status" value="1"/>
</dbReference>
<feature type="region of interest" description="Disordered" evidence="2">
    <location>
        <begin position="378"/>
        <end position="397"/>
    </location>
</feature>
<dbReference type="SMART" id="SM00289">
    <property type="entry name" value="WR1"/>
    <property type="match status" value="5"/>
</dbReference>
<reference evidence="3 4" key="1">
    <citation type="submission" date="2024-10" db="EMBL/GenBank/DDBJ databases">
        <authorList>
            <person name="Kim D."/>
        </authorList>
    </citation>
    <scope>NUCLEOTIDE SEQUENCE [LARGE SCALE GENOMIC DNA]</scope>
    <source>
        <strain evidence="3">BH-2024</strain>
    </source>
</reference>
<evidence type="ECO:0000256" key="2">
    <source>
        <dbReference type="SAM" id="MobiDB-lite"/>
    </source>
</evidence>
<feature type="compositionally biased region" description="Basic residues" evidence="2">
    <location>
        <begin position="555"/>
        <end position="580"/>
    </location>
</feature>
<dbReference type="EMBL" id="JBICBT010001214">
    <property type="protein sequence ID" value="KAL3078091.1"/>
    <property type="molecule type" value="Genomic_DNA"/>
</dbReference>
<dbReference type="InterPro" id="IPR036880">
    <property type="entry name" value="Kunitz_BPTI_sf"/>
</dbReference>
<keyword evidence="1" id="KW-0175">Coiled coil</keyword>
<dbReference type="Proteomes" id="UP001620626">
    <property type="component" value="Unassembled WGS sequence"/>
</dbReference>
<feature type="compositionally biased region" description="Acidic residues" evidence="2">
    <location>
        <begin position="726"/>
        <end position="736"/>
    </location>
</feature>
<feature type="compositionally biased region" description="Basic and acidic residues" evidence="2">
    <location>
        <begin position="605"/>
        <end position="627"/>
    </location>
</feature>
<feature type="region of interest" description="Disordered" evidence="2">
    <location>
        <begin position="421"/>
        <end position="441"/>
    </location>
</feature>
<comment type="caution">
    <text evidence="3">The sequence shown here is derived from an EMBL/GenBank/DDBJ whole genome shotgun (WGS) entry which is preliminary data.</text>
</comment>
<keyword evidence="4" id="KW-1185">Reference proteome</keyword>
<evidence type="ECO:0008006" key="5">
    <source>
        <dbReference type="Google" id="ProtNLM"/>
    </source>
</evidence>
<feature type="coiled-coil region" evidence="1">
    <location>
        <begin position="902"/>
        <end position="929"/>
    </location>
</feature>
<feature type="compositionally biased region" description="Basic residues" evidence="2">
    <location>
        <begin position="500"/>
        <end position="520"/>
    </location>
</feature>